<evidence type="ECO:0000313" key="2">
    <source>
        <dbReference type="Proteomes" id="UP000540519"/>
    </source>
</evidence>
<dbReference type="Gene3D" id="3.30.70.1230">
    <property type="entry name" value="Nucleotide cyclase"/>
    <property type="match status" value="1"/>
</dbReference>
<dbReference type="AlphaFoldDB" id="A0A7X2ZXU1"/>
<organism evidence="1 2">
    <name type="scientific">Zobellia amurskyensis</name>
    <dbReference type="NCBI Taxonomy" id="248905"/>
    <lineage>
        <taxon>Bacteria</taxon>
        <taxon>Pseudomonadati</taxon>
        <taxon>Bacteroidota</taxon>
        <taxon>Flavobacteriia</taxon>
        <taxon>Flavobacteriales</taxon>
        <taxon>Flavobacteriaceae</taxon>
        <taxon>Zobellia</taxon>
    </lineage>
</organism>
<proteinExistence type="predicted"/>
<dbReference type="SUPFAM" id="SSF55073">
    <property type="entry name" value="Nucleotide cyclase"/>
    <property type="match status" value="1"/>
</dbReference>
<accession>A0A7X2ZXU1</accession>
<comment type="caution">
    <text evidence="1">The sequence shown here is derived from an EMBL/GenBank/DDBJ whole genome shotgun (WGS) entry which is preliminary data.</text>
</comment>
<dbReference type="EMBL" id="RCNR01000090">
    <property type="protein sequence ID" value="MUH38319.1"/>
    <property type="molecule type" value="Genomic_DNA"/>
</dbReference>
<dbReference type="Pfam" id="PF10851">
    <property type="entry name" value="DUF2652"/>
    <property type="match status" value="1"/>
</dbReference>
<sequence length="207" mass="23737">MNALPALICIPDISGFTQFMSQIDFELSSKVIPSLLNNIIYSNEIGLKVSEIEGDAVLFYRTGELPDLKDLIEQCKLFYTEFYKQISLLQRSNAHMRDSAKIPDILGLKIILHFGKQIGVVPIGKRFKLMGEDVIVAHRLLKNNIPFDEYILISSDLLSQYSNTTKDEIFEWGNLKRSQMDVEHMGAKEFYYINLLPLVDDEDKNLE</sequence>
<keyword evidence="2" id="KW-1185">Reference proteome</keyword>
<name>A0A7X2ZXU1_9FLAO</name>
<dbReference type="InterPro" id="IPR020503">
    <property type="entry name" value="Uncharacterised_Rv2561"/>
</dbReference>
<dbReference type="Proteomes" id="UP000540519">
    <property type="component" value="Unassembled WGS sequence"/>
</dbReference>
<gene>
    <name evidence="1" type="ORF">D9O36_20920</name>
</gene>
<protein>
    <submittedName>
        <fullName evidence="1">DUF2652 domain-containing protein</fullName>
    </submittedName>
</protein>
<reference evidence="1 2" key="1">
    <citation type="journal article" date="2019" name="Mar. Drugs">
        <title>Comparative Genomics and CAZyme Genome Repertoires of Marine Zobellia amurskyensis KMM 3526(T) and Zobellia laminariae KMM 3676(T).</title>
        <authorList>
            <person name="Chernysheva N."/>
            <person name="Bystritskaya E."/>
            <person name="Stenkova A."/>
            <person name="Golovkin I."/>
            <person name="Nedashkovskaya O."/>
            <person name="Isaeva M."/>
        </authorList>
    </citation>
    <scope>NUCLEOTIDE SEQUENCE [LARGE SCALE GENOMIC DNA]</scope>
    <source>
        <strain evidence="1 2">KMM 3526</strain>
    </source>
</reference>
<dbReference type="InterPro" id="IPR029787">
    <property type="entry name" value="Nucleotide_cyclase"/>
</dbReference>
<evidence type="ECO:0000313" key="1">
    <source>
        <dbReference type="EMBL" id="MUH38319.1"/>
    </source>
</evidence>
<dbReference type="OrthoDB" id="625021at2"/>
<dbReference type="RefSeq" id="WP_155601362.1">
    <property type="nucleotide sequence ID" value="NZ_RCNR01000090.1"/>
</dbReference>